<keyword evidence="3" id="KW-1185">Reference proteome</keyword>
<evidence type="ECO:0000313" key="3">
    <source>
        <dbReference type="Proteomes" id="UP001164746"/>
    </source>
</evidence>
<protein>
    <submittedName>
        <fullName evidence="2">H17B6-like protein</fullName>
    </submittedName>
</protein>
<keyword evidence="1" id="KW-0812">Transmembrane</keyword>
<gene>
    <name evidence="2" type="ORF">MAR_034770</name>
</gene>
<evidence type="ECO:0000313" key="2">
    <source>
        <dbReference type="EMBL" id="WAR09694.1"/>
    </source>
</evidence>
<keyword evidence="1" id="KW-0472">Membrane</keyword>
<feature type="transmembrane region" description="Helical" evidence="1">
    <location>
        <begin position="30"/>
        <end position="49"/>
    </location>
</feature>
<keyword evidence="1" id="KW-1133">Transmembrane helix</keyword>
<dbReference type="InterPro" id="IPR036291">
    <property type="entry name" value="NAD(P)-bd_dom_sf"/>
</dbReference>
<dbReference type="InterPro" id="IPR002347">
    <property type="entry name" value="SDR_fam"/>
</dbReference>
<dbReference type="EMBL" id="CP111018">
    <property type="protein sequence ID" value="WAR09694.1"/>
    <property type="molecule type" value="Genomic_DNA"/>
</dbReference>
<accession>A0ABY7EMR8</accession>
<proteinExistence type="predicted"/>
<dbReference type="Proteomes" id="UP001164746">
    <property type="component" value="Chromosome 7"/>
</dbReference>
<name>A0ABY7EMR8_MYAAR</name>
<reference evidence="2" key="1">
    <citation type="submission" date="2022-11" db="EMBL/GenBank/DDBJ databases">
        <title>Centuries of genome instability and evolution in soft-shell clam transmissible cancer (bioRxiv).</title>
        <authorList>
            <person name="Hart S.F.M."/>
            <person name="Yonemitsu M.A."/>
            <person name="Giersch R.M."/>
            <person name="Beal B.F."/>
            <person name="Arriagada G."/>
            <person name="Davis B.W."/>
            <person name="Ostrander E.A."/>
            <person name="Goff S.P."/>
            <person name="Metzger M.J."/>
        </authorList>
    </citation>
    <scope>NUCLEOTIDE SEQUENCE</scope>
    <source>
        <strain evidence="2">MELC-2E11</strain>
        <tissue evidence="2">Siphon/mantle</tissue>
    </source>
</reference>
<evidence type="ECO:0000256" key="1">
    <source>
        <dbReference type="SAM" id="Phobius"/>
    </source>
</evidence>
<dbReference type="PANTHER" id="PTHR43313">
    <property type="entry name" value="SHORT-CHAIN DEHYDROGENASE/REDUCTASE FAMILY 9C"/>
    <property type="match status" value="1"/>
</dbReference>
<dbReference type="Pfam" id="PF00106">
    <property type="entry name" value="adh_short"/>
    <property type="match status" value="1"/>
</dbReference>
<dbReference type="PANTHER" id="PTHR43313:SF50">
    <property type="entry name" value="GH26015P"/>
    <property type="match status" value="1"/>
</dbReference>
<organism evidence="2 3">
    <name type="scientific">Mya arenaria</name>
    <name type="common">Soft-shell clam</name>
    <dbReference type="NCBI Taxonomy" id="6604"/>
    <lineage>
        <taxon>Eukaryota</taxon>
        <taxon>Metazoa</taxon>
        <taxon>Spiralia</taxon>
        <taxon>Lophotrochozoa</taxon>
        <taxon>Mollusca</taxon>
        <taxon>Bivalvia</taxon>
        <taxon>Autobranchia</taxon>
        <taxon>Heteroconchia</taxon>
        <taxon>Euheterodonta</taxon>
        <taxon>Imparidentia</taxon>
        <taxon>Neoheterodontei</taxon>
        <taxon>Myida</taxon>
        <taxon>Myoidea</taxon>
        <taxon>Myidae</taxon>
        <taxon>Mya</taxon>
    </lineage>
</organism>
<dbReference type="Gene3D" id="3.40.50.720">
    <property type="entry name" value="NAD(P)-binding Rossmann-like Domain"/>
    <property type="match status" value="1"/>
</dbReference>
<dbReference type="SUPFAM" id="SSF51735">
    <property type="entry name" value="NAD(P)-binding Rossmann-fold domains"/>
    <property type="match status" value="1"/>
</dbReference>
<sequence length="163" mass="18667">MFSFLIDCFEYILLILYFDFTKGLICEDRTLITTCVITFLSLIFLYVTYRCFEWIIRRGNVGNIAKKSVFITGCDTGFGNLLAKALDQKGVLVYASCFTGDGAEQLHRDTSRRLKTLIVDVLDKESITDAFRTIEQEVKDEVCIYRVKLTCFICLILNYAGLD</sequence>